<gene>
    <name evidence="1" type="ORF">BJ212DRAFT_1274383</name>
</gene>
<dbReference type="GeneID" id="64625170"/>
<dbReference type="RefSeq" id="XP_041191841.1">
    <property type="nucleotide sequence ID" value="XM_041331153.1"/>
</dbReference>
<dbReference type="AlphaFoldDB" id="A0A9P7JC26"/>
<proteinExistence type="predicted"/>
<feature type="non-terminal residue" evidence="1">
    <location>
        <position position="1"/>
    </location>
</feature>
<sequence length="168" mass="19119">GPLVIISMQRSALLASVVLRVMHPEMYWALVAMHINLGQWAFENNLSDIYTHLQLWASVFNCASIICNRQCPLHQDPRLAPEGFDLMTSVGNYSDDLMTLSSLRIQLQYNSGSMVTCSRHIIRHGFMFTGDCIIWAWFMCDSLHNFVGTPCPHYVKYMDVVQDVMVSA</sequence>
<dbReference type="OrthoDB" id="2621246at2759"/>
<organism evidence="1 2">
    <name type="scientific">Suillus subaureus</name>
    <dbReference type="NCBI Taxonomy" id="48587"/>
    <lineage>
        <taxon>Eukaryota</taxon>
        <taxon>Fungi</taxon>
        <taxon>Dikarya</taxon>
        <taxon>Basidiomycota</taxon>
        <taxon>Agaricomycotina</taxon>
        <taxon>Agaricomycetes</taxon>
        <taxon>Agaricomycetidae</taxon>
        <taxon>Boletales</taxon>
        <taxon>Suillineae</taxon>
        <taxon>Suillaceae</taxon>
        <taxon>Suillus</taxon>
    </lineage>
</organism>
<protein>
    <submittedName>
        <fullName evidence="1">Uncharacterized protein</fullName>
    </submittedName>
</protein>
<evidence type="ECO:0000313" key="1">
    <source>
        <dbReference type="EMBL" id="KAG1814380.1"/>
    </source>
</evidence>
<dbReference type="Proteomes" id="UP000807769">
    <property type="component" value="Unassembled WGS sequence"/>
</dbReference>
<dbReference type="EMBL" id="JABBWG010000021">
    <property type="protein sequence ID" value="KAG1814380.1"/>
    <property type="molecule type" value="Genomic_DNA"/>
</dbReference>
<evidence type="ECO:0000313" key="2">
    <source>
        <dbReference type="Proteomes" id="UP000807769"/>
    </source>
</evidence>
<name>A0A9P7JC26_9AGAM</name>
<keyword evidence="2" id="KW-1185">Reference proteome</keyword>
<accession>A0A9P7JC26</accession>
<comment type="caution">
    <text evidence="1">The sequence shown here is derived from an EMBL/GenBank/DDBJ whole genome shotgun (WGS) entry which is preliminary data.</text>
</comment>
<reference evidence="1" key="1">
    <citation type="journal article" date="2020" name="New Phytol.">
        <title>Comparative genomics reveals dynamic genome evolution in host specialist ectomycorrhizal fungi.</title>
        <authorList>
            <person name="Lofgren L.A."/>
            <person name="Nguyen N.H."/>
            <person name="Vilgalys R."/>
            <person name="Ruytinx J."/>
            <person name="Liao H.L."/>
            <person name="Branco S."/>
            <person name="Kuo A."/>
            <person name="LaButti K."/>
            <person name="Lipzen A."/>
            <person name="Andreopoulos W."/>
            <person name="Pangilinan J."/>
            <person name="Riley R."/>
            <person name="Hundley H."/>
            <person name="Na H."/>
            <person name="Barry K."/>
            <person name="Grigoriev I.V."/>
            <person name="Stajich J.E."/>
            <person name="Kennedy P.G."/>
        </authorList>
    </citation>
    <scope>NUCLEOTIDE SEQUENCE</scope>
    <source>
        <strain evidence="1">MN1</strain>
    </source>
</reference>